<sequence>MSLQLSTTDTQLSALLAAIDKDKKIDPAEFIKLRQQADDEIAKSALLPVRDNMRIIANAADILADALKILYLELRRLDYGVPDKDPLKNDKKNAEKAALKRAVEYQLAYVLKSYEFTLDKL</sequence>
<gene>
    <name evidence="1" type="ORF">SAMN05216591_3490</name>
</gene>
<protein>
    <submittedName>
        <fullName evidence="1">Uncharacterized protein</fullName>
    </submittedName>
</protein>
<dbReference type="EMBL" id="LT629689">
    <property type="protein sequence ID" value="SDF61970.1"/>
    <property type="molecule type" value="Genomic_DNA"/>
</dbReference>
<reference evidence="1 2" key="1">
    <citation type="submission" date="2016-10" db="EMBL/GenBank/DDBJ databases">
        <authorList>
            <person name="Varghese N."/>
            <person name="Submissions S."/>
        </authorList>
    </citation>
    <scope>NUCLEOTIDE SEQUENCE [LARGE SCALE GENOMIC DNA]</scope>
    <source>
        <strain evidence="1 2">DSM 17835</strain>
    </source>
</reference>
<dbReference type="RefSeq" id="WP_010564074.1">
    <property type="nucleotide sequence ID" value="NZ_CP091043.1"/>
</dbReference>
<dbReference type="GeneID" id="78554885"/>
<proteinExistence type="predicted"/>
<keyword evidence="2" id="KW-1185">Reference proteome</keyword>
<evidence type="ECO:0000313" key="2">
    <source>
        <dbReference type="Proteomes" id="UP000182858"/>
    </source>
</evidence>
<accession>A0ABY0NJY8</accession>
<dbReference type="Proteomes" id="UP000182858">
    <property type="component" value="Chromosome I"/>
</dbReference>
<organism evidence="1 2">
    <name type="scientific">Pseudomonas extremaustralis</name>
    <dbReference type="NCBI Taxonomy" id="359110"/>
    <lineage>
        <taxon>Bacteria</taxon>
        <taxon>Pseudomonadati</taxon>
        <taxon>Pseudomonadota</taxon>
        <taxon>Gammaproteobacteria</taxon>
        <taxon>Pseudomonadales</taxon>
        <taxon>Pseudomonadaceae</taxon>
        <taxon>Pseudomonas</taxon>
    </lineage>
</organism>
<name>A0ABY0NJY8_9PSED</name>
<evidence type="ECO:0000313" key="1">
    <source>
        <dbReference type="EMBL" id="SDF61970.1"/>
    </source>
</evidence>